<dbReference type="EMBL" id="FWZU01000003">
    <property type="protein sequence ID" value="SMF20845.1"/>
    <property type="molecule type" value="Genomic_DNA"/>
</dbReference>
<evidence type="ECO:0000259" key="1">
    <source>
        <dbReference type="Pfam" id="PF13723"/>
    </source>
</evidence>
<dbReference type="Gene3D" id="3.40.47.10">
    <property type="match status" value="1"/>
</dbReference>
<dbReference type="OrthoDB" id="5455053at2"/>
<evidence type="ECO:0000313" key="2">
    <source>
        <dbReference type="EMBL" id="SMF20845.1"/>
    </source>
</evidence>
<organism evidence="2 3">
    <name type="scientific">Desulfovibrio gilichinskyi</name>
    <dbReference type="NCBI Taxonomy" id="1519643"/>
    <lineage>
        <taxon>Bacteria</taxon>
        <taxon>Pseudomonadati</taxon>
        <taxon>Thermodesulfobacteriota</taxon>
        <taxon>Desulfovibrionia</taxon>
        <taxon>Desulfovibrionales</taxon>
        <taxon>Desulfovibrionaceae</taxon>
        <taxon>Desulfovibrio</taxon>
    </lineage>
</organism>
<dbReference type="Proteomes" id="UP000192906">
    <property type="component" value="Unassembled WGS sequence"/>
</dbReference>
<dbReference type="STRING" id="1519643.SAMN06295933_2301"/>
<keyword evidence="3" id="KW-1185">Reference proteome</keyword>
<sequence length="314" mass="33945">MTPLAITGIGLVAPGINFEIIKTAALKNLTIPAINETADTSDLNIFFQQRQLRRVDHYSKMALLAACRALLDSKKETNLDNEINVPENMGIILCSGYGPSQKTFDFLDSILDFGTNCASPLAFSHSVHNIPTAVLSQFLNLSCPYTTICQLHSPVYSALTTAACWIDEGRVEKVLLGAVDEITPLLKDNTSRMISEKDLGPNRPPVTVSEGAAFFVLTKPSIQKVQYGTIDLNIVSQEQIITQIKSHKVFAPARTLSKLNEIGIKATSAYGGDMPTSAGIELIASAIFASQKGHAICIEKANNGFGIININHIN</sequence>
<dbReference type="RefSeq" id="WP_085102285.1">
    <property type="nucleotide sequence ID" value="NZ_FWZU01000003.1"/>
</dbReference>
<gene>
    <name evidence="2" type="ORF">SAMN06295933_2301</name>
</gene>
<name>A0A1X7DTV9_9BACT</name>
<reference evidence="3" key="1">
    <citation type="submission" date="2017-04" db="EMBL/GenBank/DDBJ databases">
        <authorList>
            <person name="Varghese N."/>
            <person name="Submissions S."/>
        </authorList>
    </citation>
    <scope>NUCLEOTIDE SEQUENCE [LARGE SCALE GENOMIC DNA]</scope>
    <source>
        <strain evidence="3">K3S</strain>
    </source>
</reference>
<dbReference type="Pfam" id="PF13723">
    <property type="entry name" value="Ketoacyl-synt_2"/>
    <property type="match status" value="1"/>
</dbReference>
<proteinExistence type="predicted"/>
<accession>A0A1X7DTV9</accession>
<dbReference type="GO" id="GO:0016746">
    <property type="term" value="F:acyltransferase activity"/>
    <property type="evidence" value="ECO:0007669"/>
    <property type="project" value="InterPro"/>
</dbReference>
<dbReference type="InterPro" id="IPR016039">
    <property type="entry name" value="Thiolase-like"/>
</dbReference>
<feature type="domain" description="Beta-ketoacyl synthase-like N-terminal" evidence="1">
    <location>
        <begin position="51"/>
        <end position="184"/>
    </location>
</feature>
<dbReference type="AlphaFoldDB" id="A0A1X7DTV9"/>
<dbReference type="SUPFAM" id="SSF53901">
    <property type="entry name" value="Thiolase-like"/>
    <property type="match status" value="1"/>
</dbReference>
<dbReference type="InterPro" id="IPR014030">
    <property type="entry name" value="Ketoacyl_synth_N"/>
</dbReference>
<protein>
    <submittedName>
        <fullName evidence="2">Beta-ketoacyl synthase, N-terminal domain</fullName>
    </submittedName>
</protein>
<evidence type="ECO:0000313" key="3">
    <source>
        <dbReference type="Proteomes" id="UP000192906"/>
    </source>
</evidence>